<dbReference type="EMBL" id="CP012673">
    <property type="protein sequence ID" value="AUX44130.1"/>
    <property type="molecule type" value="Genomic_DNA"/>
</dbReference>
<feature type="region of interest" description="Disordered" evidence="1">
    <location>
        <begin position="33"/>
        <end position="80"/>
    </location>
</feature>
<evidence type="ECO:0000256" key="2">
    <source>
        <dbReference type="SAM" id="Phobius"/>
    </source>
</evidence>
<accession>A0A2L0EXV9</accession>
<feature type="chain" id="PRO_5014979339" evidence="3">
    <location>
        <begin position="24"/>
        <end position="228"/>
    </location>
</feature>
<organism evidence="4 5">
    <name type="scientific">Sorangium cellulosum</name>
    <name type="common">Polyangium cellulosum</name>
    <dbReference type="NCBI Taxonomy" id="56"/>
    <lineage>
        <taxon>Bacteria</taxon>
        <taxon>Pseudomonadati</taxon>
        <taxon>Myxococcota</taxon>
        <taxon>Polyangia</taxon>
        <taxon>Polyangiales</taxon>
        <taxon>Polyangiaceae</taxon>
        <taxon>Sorangium</taxon>
    </lineage>
</organism>
<keyword evidence="3" id="KW-0732">Signal</keyword>
<proteinExistence type="predicted"/>
<dbReference type="AlphaFoldDB" id="A0A2L0EXV9"/>
<evidence type="ECO:0000313" key="5">
    <source>
        <dbReference type="Proteomes" id="UP000238348"/>
    </source>
</evidence>
<evidence type="ECO:0000256" key="1">
    <source>
        <dbReference type="SAM" id="MobiDB-lite"/>
    </source>
</evidence>
<evidence type="ECO:0000313" key="4">
    <source>
        <dbReference type="EMBL" id="AUX44130.1"/>
    </source>
</evidence>
<name>A0A2L0EXV9_SORCE</name>
<dbReference type="RefSeq" id="WP_159397351.1">
    <property type="nucleotide sequence ID" value="NZ_CP012673.1"/>
</dbReference>
<keyword evidence="2" id="KW-0812">Transmembrane</keyword>
<feature type="transmembrane region" description="Helical" evidence="2">
    <location>
        <begin position="174"/>
        <end position="195"/>
    </location>
</feature>
<feature type="signal peptide" evidence="3">
    <location>
        <begin position="1"/>
        <end position="23"/>
    </location>
</feature>
<sequence>MTSLLTRRLGHLLPLTIFLAALAGGGRDARADPVAVHARSSGAAQPLPAGTPAPQAAAPQAAAPQAAAPTTTAAPQAGGPVLAPVAGPSLSAPAAAVPAPPAGPPQTRLKSRGMVVGGVALTGVGAVSTLLGAALILSCSKNDPCDPNREPNSYYINQGEPVPDTGYGSIGKTIGLGLVVLGVASMGGGIVLATLGSRRVPVPPEERAASRRPEIVLGVRYAGLRWSM</sequence>
<feature type="compositionally biased region" description="Low complexity" evidence="1">
    <location>
        <begin position="42"/>
        <end position="80"/>
    </location>
</feature>
<gene>
    <name evidence="4" type="ORF">SOCE26_055920</name>
</gene>
<protein>
    <submittedName>
        <fullName evidence="4">Uncharacterized protein</fullName>
    </submittedName>
</protein>
<keyword evidence="2" id="KW-1133">Transmembrane helix</keyword>
<dbReference type="Proteomes" id="UP000238348">
    <property type="component" value="Chromosome"/>
</dbReference>
<evidence type="ECO:0000256" key="3">
    <source>
        <dbReference type="SAM" id="SignalP"/>
    </source>
</evidence>
<keyword evidence="2" id="KW-0472">Membrane</keyword>
<reference evidence="4 5" key="1">
    <citation type="submission" date="2015-09" db="EMBL/GenBank/DDBJ databases">
        <title>Sorangium comparison.</title>
        <authorList>
            <person name="Zaburannyi N."/>
            <person name="Bunk B."/>
            <person name="Overmann J."/>
            <person name="Mueller R."/>
        </authorList>
    </citation>
    <scope>NUCLEOTIDE SEQUENCE [LARGE SCALE GENOMIC DNA]</scope>
    <source>
        <strain evidence="4 5">So ce26</strain>
    </source>
</reference>